<dbReference type="PANTHER" id="PTHR38109:SF1">
    <property type="entry name" value="PROTEIN YCGL"/>
    <property type="match status" value="1"/>
</dbReference>
<dbReference type="InterPro" id="IPR038068">
    <property type="entry name" value="YcgL-like_sf"/>
</dbReference>
<name>A0ABV7ZZQ4_9GAMM</name>
<comment type="caution">
    <text evidence="3">The sequence shown here is derived from an EMBL/GenBank/DDBJ whole genome shotgun (WGS) entry which is preliminary data.</text>
</comment>
<dbReference type="Gene3D" id="3.10.510.20">
    <property type="entry name" value="YcgL domain"/>
    <property type="match status" value="1"/>
</dbReference>
<evidence type="ECO:0000313" key="3">
    <source>
        <dbReference type="EMBL" id="MFC3852856.1"/>
    </source>
</evidence>
<dbReference type="InterPro" id="IPR027354">
    <property type="entry name" value="YcgL_dom"/>
</dbReference>
<feature type="domain" description="YcgL" evidence="2">
    <location>
        <begin position="4"/>
        <end position="88"/>
    </location>
</feature>
<dbReference type="PANTHER" id="PTHR38109">
    <property type="entry name" value="PROTEIN YCGL"/>
    <property type="match status" value="1"/>
</dbReference>
<keyword evidence="4" id="KW-1185">Reference proteome</keyword>
<dbReference type="Pfam" id="PF05166">
    <property type="entry name" value="YcgL"/>
    <property type="match status" value="1"/>
</dbReference>
<dbReference type="SUPFAM" id="SSF160191">
    <property type="entry name" value="YcgL-like"/>
    <property type="match status" value="1"/>
</dbReference>
<evidence type="ECO:0000256" key="1">
    <source>
        <dbReference type="HAMAP-Rule" id="MF_01866"/>
    </source>
</evidence>
<dbReference type="HAMAP" id="MF_01866">
    <property type="entry name" value="UPF0745"/>
    <property type="match status" value="1"/>
</dbReference>
<protein>
    <recommendedName>
        <fullName evidence="1">YcgL domain-containing protein ACFOOG_08430</fullName>
    </recommendedName>
</protein>
<dbReference type="RefSeq" id="WP_380695459.1">
    <property type="nucleotide sequence ID" value="NZ_JBHRYR010000003.1"/>
</dbReference>
<dbReference type="PROSITE" id="PS51648">
    <property type="entry name" value="YCGL"/>
    <property type="match status" value="1"/>
</dbReference>
<dbReference type="EMBL" id="JBHRYR010000003">
    <property type="protein sequence ID" value="MFC3852856.1"/>
    <property type="molecule type" value="Genomic_DNA"/>
</dbReference>
<organism evidence="3 4">
    <name type="scientific">Saccharospirillum mangrovi</name>
    <dbReference type="NCBI Taxonomy" id="2161747"/>
    <lineage>
        <taxon>Bacteria</taxon>
        <taxon>Pseudomonadati</taxon>
        <taxon>Pseudomonadota</taxon>
        <taxon>Gammaproteobacteria</taxon>
        <taxon>Oceanospirillales</taxon>
        <taxon>Saccharospirillaceae</taxon>
        <taxon>Saccharospirillum</taxon>
    </lineage>
</organism>
<evidence type="ECO:0000313" key="4">
    <source>
        <dbReference type="Proteomes" id="UP001595617"/>
    </source>
</evidence>
<evidence type="ECO:0000259" key="2">
    <source>
        <dbReference type="PROSITE" id="PS51648"/>
    </source>
</evidence>
<reference evidence="4" key="1">
    <citation type="journal article" date="2019" name="Int. J. Syst. Evol. Microbiol.">
        <title>The Global Catalogue of Microorganisms (GCM) 10K type strain sequencing project: providing services to taxonomists for standard genome sequencing and annotation.</title>
        <authorList>
            <consortium name="The Broad Institute Genomics Platform"/>
            <consortium name="The Broad Institute Genome Sequencing Center for Infectious Disease"/>
            <person name="Wu L."/>
            <person name="Ma J."/>
        </authorList>
    </citation>
    <scope>NUCLEOTIDE SEQUENCE [LARGE SCALE GENOMIC DNA]</scope>
    <source>
        <strain evidence="4">IBRC 10765</strain>
    </source>
</reference>
<proteinExistence type="inferred from homology"/>
<dbReference type="Proteomes" id="UP001595617">
    <property type="component" value="Unassembled WGS sequence"/>
</dbReference>
<accession>A0ABV7ZZQ4</accession>
<gene>
    <name evidence="3" type="ORF">ACFOOG_08430</name>
</gene>
<sequence length="98" mass="11490">MNKTMITIYKSSKRDETYLYVLRSEQLARVPEELMTVFGQPIKVTDMLLTAERKLARAKAENVLRALDEQGFYLQMPPPREPYLLDLYRDTSARYEGL</sequence>